<proteinExistence type="predicted"/>
<keyword evidence="2" id="KW-1185">Reference proteome</keyword>
<protein>
    <submittedName>
        <fullName evidence="1">Uncharacterized protein</fullName>
    </submittedName>
</protein>
<organism evidence="1 2">
    <name type="scientific">Geotalea uraniireducens (strain Rf4)</name>
    <name type="common">Geobacter uraniireducens</name>
    <dbReference type="NCBI Taxonomy" id="351605"/>
    <lineage>
        <taxon>Bacteria</taxon>
        <taxon>Pseudomonadati</taxon>
        <taxon>Thermodesulfobacteriota</taxon>
        <taxon>Desulfuromonadia</taxon>
        <taxon>Geobacterales</taxon>
        <taxon>Geobacteraceae</taxon>
        <taxon>Geotalea</taxon>
    </lineage>
</organism>
<evidence type="ECO:0000313" key="1">
    <source>
        <dbReference type="EMBL" id="ABQ24601.1"/>
    </source>
</evidence>
<dbReference type="EMBL" id="CP000698">
    <property type="protein sequence ID" value="ABQ24601.1"/>
    <property type="molecule type" value="Genomic_DNA"/>
</dbReference>
<dbReference type="HOGENOM" id="CLU_1832314_0_0_7"/>
<dbReference type="Proteomes" id="UP000006695">
    <property type="component" value="Chromosome"/>
</dbReference>
<accession>A5GCV1</accession>
<name>A5GCV1_GEOUR</name>
<gene>
    <name evidence="1" type="ordered locus">Gura_0385</name>
</gene>
<evidence type="ECO:0000313" key="2">
    <source>
        <dbReference type="Proteomes" id="UP000006695"/>
    </source>
</evidence>
<dbReference type="AlphaFoldDB" id="A5GCV1"/>
<reference evidence="1 2" key="1">
    <citation type="submission" date="2007-05" db="EMBL/GenBank/DDBJ databases">
        <title>Complete sequence of Geobacter uraniireducens Rf4.</title>
        <authorList>
            <consortium name="US DOE Joint Genome Institute"/>
            <person name="Copeland A."/>
            <person name="Lucas S."/>
            <person name="Lapidus A."/>
            <person name="Barry K."/>
            <person name="Detter J.C."/>
            <person name="Glavina del Rio T."/>
            <person name="Hammon N."/>
            <person name="Israni S."/>
            <person name="Dalin E."/>
            <person name="Tice H."/>
            <person name="Pitluck S."/>
            <person name="Chertkov O."/>
            <person name="Brettin T."/>
            <person name="Bruce D."/>
            <person name="Han C."/>
            <person name="Schmutz J."/>
            <person name="Larimer F."/>
            <person name="Land M."/>
            <person name="Hauser L."/>
            <person name="Kyrpides N."/>
            <person name="Mikhailova N."/>
            <person name="Shelobolina E."/>
            <person name="Aklujkar M."/>
            <person name="Lovley D."/>
            <person name="Richardson P."/>
        </authorList>
    </citation>
    <scope>NUCLEOTIDE SEQUENCE [LARGE SCALE GENOMIC DNA]</scope>
    <source>
        <strain evidence="1 2">Rf4</strain>
    </source>
</reference>
<dbReference type="KEGG" id="gur:Gura_0385"/>
<sequence>MPAQQASDGESPVKVGKMADLQRRTIGPYLNRVTMIVAITFLLVPQGAFSENIKLFPVVATGNPEARHEAKQDEKAKGKHLALGADDDGNVMIRYGRLSLTMIYGPDESASELRERAGLVPPIKESIGLGEVSCKLGFTF</sequence>